<accession>A0AA96LQ36</accession>
<evidence type="ECO:0000313" key="1">
    <source>
        <dbReference type="EMBL" id="WNR43929.1"/>
    </source>
</evidence>
<gene>
    <name evidence="1" type="ORF">MJB10_22980</name>
</gene>
<dbReference type="KEGG" id="proo:MJB10_22980"/>
<protein>
    <submittedName>
        <fullName evidence="1">Uncharacterized protein</fullName>
    </submittedName>
</protein>
<sequence>MKKEEFLTPAEMQVLLAVNEEFSDELGRNERPGEQDLDALREAVLLLTKQVEELQSQLHEQFEYQNRQQEQFLRLCRHQLENKLHEQLVNTIIVHQQASHQEIGTEPEKTPGTVTMQADTPIKEEEPQLPFSRVKSYGKIRKRKKGFLERLFE</sequence>
<name>A0AA96LQ36_9BACL</name>
<dbReference type="AlphaFoldDB" id="A0AA96LQ36"/>
<evidence type="ECO:0000313" key="2">
    <source>
        <dbReference type="Proteomes" id="UP001304650"/>
    </source>
</evidence>
<keyword evidence="2" id="KW-1185">Reference proteome</keyword>
<dbReference type="EMBL" id="CP130319">
    <property type="protein sequence ID" value="WNR43929.1"/>
    <property type="molecule type" value="Genomic_DNA"/>
</dbReference>
<dbReference type="RefSeq" id="WP_314798959.1">
    <property type="nucleotide sequence ID" value="NZ_CP130319.1"/>
</dbReference>
<dbReference type="Proteomes" id="UP001304650">
    <property type="component" value="Chromosome"/>
</dbReference>
<reference evidence="1" key="1">
    <citation type="submission" date="2022-02" db="EMBL/GenBank/DDBJ databases">
        <title>Paenibacillus sp. MBLB1832 Whole Genome Shotgun Sequencing.</title>
        <authorList>
            <person name="Hwang C.Y."/>
            <person name="Cho E.-S."/>
            <person name="Seo M.-J."/>
        </authorList>
    </citation>
    <scope>NUCLEOTIDE SEQUENCE</scope>
    <source>
        <strain evidence="1">MBLB1832</strain>
    </source>
</reference>
<organism evidence="1 2">
    <name type="scientific">Paenibacillus roseopurpureus</name>
    <dbReference type="NCBI Taxonomy" id="2918901"/>
    <lineage>
        <taxon>Bacteria</taxon>
        <taxon>Bacillati</taxon>
        <taxon>Bacillota</taxon>
        <taxon>Bacilli</taxon>
        <taxon>Bacillales</taxon>
        <taxon>Paenibacillaceae</taxon>
        <taxon>Paenibacillus</taxon>
    </lineage>
</organism>
<proteinExistence type="predicted"/>